<feature type="compositionally biased region" description="Acidic residues" evidence="1">
    <location>
        <begin position="208"/>
        <end position="219"/>
    </location>
</feature>
<feature type="compositionally biased region" description="Acidic residues" evidence="1">
    <location>
        <begin position="178"/>
        <end position="189"/>
    </location>
</feature>
<evidence type="ECO:0000259" key="2">
    <source>
        <dbReference type="Pfam" id="PF13843"/>
    </source>
</evidence>
<dbReference type="AlphaFoldDB" id="A0A084QY45"/>
<gene>
    <name evidence="3" type="ORF">S40285_10874</name>
</gene>
<name>A0A084QY45_STAC4</name>
<feature type="domain" description="PiggyBac transposable element-derived protein" evidence="2">
    <location>
        <begin position="75"/>
        <end position="149"/>
    </location>
</feature>
<proteinExistence type="predicted"/>
<feature type="compositionally biased region" description="Basic and acidic residues" evidence="1">
    <location>
        <begin position="220"/>
        <end position="229"/>
    </location>
</feature>
<dbReference type="InParanoid" id="A0A084QY45"/>
<evidence type="ECO:0000313" key="3">
    <source>
        <dbReference type="EMBL" id="KFA68880.1"/>
    </source>
</evidence>
<feature type="compositionally biased region" description="Polar residues" evidence="1">
    <location>
        <begin position="168"/>
        <end position="177"/>
    </location>
</feature>
<dbReference type="STRING" id="1283841.A0A084QY45"/>
<keyword evidence="4" id="KW-1185">Reference proteome</keyword>
<feature type="compositionally biased region" description="Low complexity" evidence="1">
    <location>
        <begin position="51"/>
        <end position="60"/>
    </location>
</feature>
<reference evidence="3 4" key="1">
    <citation type="journal article" date="2014" name="BMC Genomics">
        <title>Comparative genome sequencing reveals chemotype-specific gene clusters in the toxigenic black mold Stachybotrys.</title>
        <authorList>
            <person name="Semeiks J."/>
            <person name="Borek D."/>
            <person name="Otwinowski Z."/>
            <person name="Grishin N.V."/>
        </authorList>
    </citation>
    <scope>NUCLEOTIDE SEQUENCE [LARGE SCALE GENOMIC DNA]</scope>
    <source>
        <strain evidence="3 4">IBT 40285</strain>
    </source>
</reference>
<feature type="compositionally biased region" description="Low complexity" evidence="1">
    <location>
        <begin position="190"/>
        <end position="207"/>
    </location>
</feature>
<dbReference type="EMBL" id="KL659696">
    <property type="protein sequence ID" value="KFA68880.1"/>
    <property type="molecule type" value="Genomic_DNA"/>
</dbReference>
<dbReference type="OrthoDB" id="5428673at2759"/>
<protein>
    <recommendedName>
        <fullName evidence="2">PiggyBac transposable element-derived protein domain-containing protein</fullName>
    </recommendedName>
</protein>
<feature type="region of interest" description="Disordered" evidence="1">
    <location>
        <begin position="168"/>
        <end position="229"/>
    </location>
</feature>
<dbReference type="Proteomes" id="UP000028524">
    <property type="component" value="Unassembled WGS sequence"/>
</dbReference>
<organism evidence="3 4">
    <name type="scientific">Stachybotrys chlorohalonatus (strain IBT 40285)</name>
    <dbReference type="NCBI Taxonomy" id="1283841"/>
    <lineage>
        <taxon>Eukaryota</taxon>
        <taxon>Fungi</taxon>
        <taxon>Dikarya</taxon>
        <taxon>Ascomycota</taxon>
        <taxon>Pezizomycotina</taxon>
        <taxon>Sordariomycetes</taxon>
        <taxon>Hypocreomycetidae</taxon>
        <taxon>Hypocreales</taxon>
        <taxon>Stachybotryaceae</taxon>
        <taxon>Stachybotrys</taxon>
    </lineage>
</organism>
<evidence type="ECO:0000256" key="1">
    <source>
        <dbReference type="SAM" id="MobiDB-lite"/>
    </source>
</evidence>
<accession>A0A084QY45</accession>
<sequence>MVPELIVKGLKQDGRRNKAIEAAGYLMELQIYKNPRKQDALRTLDASSFNSRASRAQSRGSGQGPETKGRYSRVPDPFNKVNEWSNYMMEVAVRLVEIGSIIGVDEAIIGFKGQSHHKITIKTKPTPIGLKVWVLAIHGYLLRWYFHQPGPKYGPVGIEADLQAILNMPSNRPSNNEPSDEPSLSDEMLDSSSNSSSDDISYSSSSDDSADEGPIEDEPLDKPSEEIKA</sequence>
<dbReference type="InterPro" id="IPR029526">
    <property type="entry name" value="PGBD"/>
</dbReference>
<evidence type="ECO:0000313" key="4">
    <source>
        <dbReference type="Proteomes" id="UP000028524"/>
    </source>
</evidence>
<dbReference type="Pfam" id="PF13843">
    <property type="entry name" value="DDE_Tnp_1_7"/>
    <property type="match status" value="1"/>
</dbReference>
<feature type="region of interest" description="Disordered" evidence="1">
    <location>
        <begin position="49"/>
        <end position="74"/>
    </location>
</feature>
<dbReference type="HOGENOM" id="CLU_1210476_0_0_1"/>